<dbReference type="EMBL" id="JAUTXU010000007">
    <property type="protein sequence ID" value="KAK3723940.1"/>
    <property type="molecule type" value="Genomic_DNA"/>
</dbReference>
<comment type="caution">
    <text evidence="1">The sequence shown here is derived from an EMBL/GenBank/DDBJ whole genome shotgun (WGS) entry which is preliminary data.</text>
</comment>
<dbReference type="Proteomes" id="UP001281147">
    <property type="component" value="Unassembled WGS sequence"/>
</dbReference>
<name>A0ACC3NVY0_9PEZI</name>
<keyword evidence="2" id="KW-1185">Reference proteome</keyword>
<gene>
    <name evidence="1" type="ORF">LTR37_001424</name>
</gene>
<reference evidence="1" key="1">
    <citation type="submission" date="2023-07" db="EMBL/GenBank/DDBJ databases">
        <title>Black Yeasts Isolated from many extreme environments.</title>
        <authorList>
            <person name="Coleine C."/>
            <person name="Stajich J.E."/>
            <person name="Selbmann L."/>
        </authorList>
    </citation>
    <scope>NUCLEOTIDE SEQUENCE</scope>
    <source>
        <strain evidence="1">CCFEE 5714</strain>
    </source>
</reference>
<evidence type="ECO:0000313" key="1">
    <source>
        <dbReference type="EMBL" id="KAK3723940.1"/>
    </source>
</evidence>
<proteinExistence type="predicted"/>
<protein>
    <submittedName>
        <fullName evidence="1">Uncharacterized protein</fullName>
    </submittedName>
</protein>
<evidence type="ECO:0000313" key="2">
    <source>
        <dbReference type="Proteomes" id="UP001281147"/>
    </source>
</evidence>
<organism evidence="1 2">
    <name type="scientific">Vermiconidia calcicola</name>
    <dbReference type="NCBI Taxonomy" id="1690605"/>
    <lineage>
        <taxon>Eukaryota</taxon>
        <taxon>Fungi</taxon>
        <taxon>Dikarya</taxon>
        <taxon>Ascomycota</taxon>
        <taxon>Pezizomycotina</taxon>
        <taxon>Dothideomycetes</taxon>
        <taxon>Dothideomycetidae</taxon>
        <taxon>Mycosphaerellales</taxon>
        <taxon>Extremaceae</taxon>
        <taxon>Vermiconidia</taxon>
    </lineage>
</organism>
<sequence>MDIGQLPPGSIAMAAGPSDIFNPNRHPSFTQPELCHLGQLLSLSFTSSPRRFGHESTTSIYHEVTQRLILVM</sequence>
<accession>A0ACC3NVY0</accession>